<keyword evidence="1" id="KW-0812">Transmembrane</keyword>
<comment type="caution">
    <text evidence="2">The sequence shown here is derived from an EMBL/GenBank/DDBJ whole genome shotgun (WGS) entry which is preliminary data.</text>
</comment>
<accession>A0A644WMP8</accession>
<reference evidence="2" key="1">
    <citation type="submission" date="2019-08" db="EMBL/GenBank/DDBJ databases">
        <authorList>
            <person name="Kucharzyk K."/>
            <person name="Murdoch R.W."/>
            <person name="Higgins S."/>
            <person name="Loffler F."/>
        </authorList>
    </citation>
    <scope>NUCLEOTIDE SEQUENCE</scope>
</reference>
<organism evidence="2">
    <name type="scientific">bioreactor metagenome</name>
    <dbReference type="NCBI Taxonomy" id="1076179"/>
    <lineage>
        <taxon>unclassified sequences</taxon>
        <taxon>metagenomes</taxon>
        <taxon>ecological metagenomes</taxon>
    </lineage>
</organism>
<evidence type="ECO:0000313" key="2">
    <source>
        <dbReference type="EMBL" id="MPM04718.1"/>
    </source>
</evidence>
<gene>
    <name evidence="2" type="ORF">SDC9_50997</name>
</gene>
<keyword evidence="1" id="KW-1133">Transmembrane helix</keyword>
<evidence type="ECO:0000256" key="1">
    <source>
        <dbReference type="SAM" id="Phobius"/>
    </source>
</evidence>
<protein>
    <submittedName>
        <fullName evidence="2">Uncharacterized protein</fullName>
    </submittedName>
</protein>
<dbReference type="AlphaFoldDB" id="A0A644WMP8"/>
<proteinExistence type="predicted"/>
<keyword evidence="1" id="KW-0472">Membrane</keyword>
<name>A0A644WMP8_9ZZZZ</name>
<feature type="transmembrane region" description="Helical" evidence="1">
    <location>
        <begin position="12"/>
        <end position="31"/>
    </location>
</feature>
<sequence length="326" mass="38413">MKFRKNNKTIFTFIILPIAIITILFLFQLYYKSFFSSKMVMGGRFYFQTFAKDEYIINNEKIDVEKYFRPSCQPVLNDKNLNIVMSSYYGKEFSEINLPDILFKKSEYSIINYFSLLREAANPQKGKFAGCGTLGRAKLPYPVAYNFLSSDYQEKLSYNQYLKTFENILHINLLKLKEVPILNENSDILRYFVEIETIEGSDKDVAYFAYYYGFIDLVKEENKYLISNSEFYGENYLCAPYHGWSYDAEANVKVRYGNWCSLIQEMYPTKIDDFVKKGFFKGTDGNDYLIVFYQLTNDTDIEIAQYKKSEGQDWKLINLNPKKCLE</sequence>
<dbReference type="EMBL" id="VSSQ01001064">
    <property type="protein sequence ID" value="MPM04718.1"/>
    <property type="molecule type" value="Genomic_DNA"/>
</dbReference>